<dbReference type="EMBL" id="CCEH01000018">
    <property type="protein sequence ID" value="CDR28864.1"/>
    <property type="molecule type" value="Genomic_DNA"/>
</dbReference>
<accession>A0A077UKC8</accession>
<evidence type="ECO:0000256" key="5">
    <source>
        <dbReference type="ARBA" id="ARBA00023136"/>
    </source>
</evidence>
<organism evidence="7 8">
    <name type="scientific">Staphylococcus schweitzeri</name>
    <dbReference type="NCBI Taxonomy" id="1654388"/>
    <lineage>
        <taxon>Bacteria</taxon>
        <taxon>Bacillati</taxon>
        <taxon>Bacillota</taxon>
        <taxon>Bacilli</taxon>
        <taxon>Bacillales</taxon>
        <taxon>Staphylococcaceae</taxon>
        <taxon>Staphylococcus</taxon>
    </lineage>
</organism>
<dbReference type="PANTHER" id="PTHR35791:SF1">
    <property type="entry name" value="UPF0754 MEMBRANE PROTEIN YHEB"/>
    <property type="match status" value="1"/>
</dbReference>
<gene>
    <name evidence="7" type="ORF">ERS140147_02018</name>
</gene>
<dbReference type="PANTHER" id="PTHR35791">
    <property type="entry name" value="UPF0754 MEMBRANE PROTEIN YHEB"/>
    <property type="match status" value="1"/>
</dbReference>
<evidence type="ECO:0000256" key="1">
    <source>
        <dbReference type="ARBA" id="ARBA00004308"/>
    </source>
</evidence>
<evidence type="ECO:0000256" key="4">
    <source>
        <dbReference type="ARBA" id="ARBA00022989"/>
    </source>
</evidence>
<keyword evidence="4 6" id="KW-1133">Transmembrane helix</keyword>
<keyword evidence="5 6" id="KW-0472">Membrane</keyword>
<comment type="subcellular location">
    <subcellularLocation>
        <location evidence="1">Endomembrane system</location>
    </subcellularLocation>
</comment>
<evidence type="ECO:0000313" key="7">
    <source>
        <dbReference type="EMBL" id="CDR28864.1"/>
    </source>
</evidence>
<evidence type="ECO:0000256" key="6">
    <source>
        <dbReference type="SAM" id="Phobius"/>
    </source>
</evidence>
<proteinExistence type="inferred from homology"/>
<dbReference type="PIRSF" id="PIRSF032178">
    <property type="entry name" value="UCP032178"/>
    <property type="match status" value="1"/>
</dbReference>
<keyword evidence="3 6" id="KW-0812">Transmembrane</keyword>
<evidence type="ECO:0000256" key="2">
    <source>
        <dbReference type="ARBA" id="ARBA00008053"/>
    </source>
</evidence>
<dbReference type="InterPro" id="IPR007383">
    <property type="entry name" value="DUF445"/>
</dbReference>
<protein>
    <submittedName>
        <fullName evidence="7">Membrane associated protein</fullName>
    </submittedName>
</protein>
<dbReference type="Proteomes" id="UP000044616">
    <property type="component" value="Unassembled WGS sequence"/>
</dbReference>
<reference evidence="7 8" key="1">
    <citation type="submission" date="2014-05" db="EMBL/GenBank/DDBJ databases">
        <authorList>
            <person name="Aslett A.Martin."/>
            <person name="De Silva Nishadi"/>
        </authorList>
    </citation>
    <scope>NUCLEOTIDE SEQUENCE [LARGE SCALE GENOMIC DNA]</scope>
</reference>
<name>A0A077UKC8_9STAP</name>
<dbReference type="AlphaFoldDB" id="A0A077UKC8"/>
<evidence type="ECO:0000313" key="8">
    <source>
        <dbReference type="Proteomes" id="UP000044616"/>
    </source>
</evidence>
<dbReference type="GO" id="GO:0012505">
    <property type="term" value="C:endomembrane system"/>
    <property type="evidence" value="ECO:0007669"/>
    <property type="project" value="UniProtKB-SubCell"/>
</dbReference>
<dbReference type="InterPro" id="IPR016991">
    <property type="entry name" value="UCP032178"/>
</dbReference>
<dbReference type="RefSeq" id="WP_047531477.1">
    <property type="nucleotide sequence ID" value="NZ_CCEH01000018.1"/>
</dbReference>
<evidence type="ECO:0000256" key="3">
    <source>
        <dbReference type="ARBA" id="ARBA00022692"/>
    </source>
</evidence>
<dbReference type="Pfam" id="PF04286">
    <property type="entry name" value="DUF445"/>
    <property type="match status" value="1"/>
</dbReference>
<sequence>MNALFIIIFMIIVGAIIGGITNVIAIRMLFHPFKPYYIFKFRIPFTPGLIPKRREEIAIKIGQVIEEHLLTETLINEKLKNEKSQQAIESMIQQQLQKLTKDQLSIKQITSQIDIDLEQVLQTNGNQYIESQLNNYYTNHQNRTIASLLPNQFVILLDNQVDKATDILCNRARNYLSSAKGTQDINDMLDTFFNEKGKLIGMLQMFMTKESIADRIQQELIRLTSHPKARTIVTSLITNEYQTFKDKPLKELLDASQFNEIAKNLSAYVTTYASKQTNNPLVKLMPQFVDYLESQFSSKLANLIIQQLSNHLSTIMTKVDLRGLIEEQINTFDLDYIEKIIIEIANKELKLIMSLGFILGGIIGFFQGLVAIFV</sequence>
<feature type="transmembrane region" description="Helical" evidence="6">
    <location>
        <begin position="351"/>
        <end position="373"/>
    </location>
</feature>
<comment type="similarity">
    <text evidence="2">Belongs to the UPF0754 family.</text>
</comment>
<feature type="transmembrane region" description="Helical" evidence="6">
    <location>
        <begin position="6"/>
        <end position="30"/>
    </location>
</feature>